<dbReference type="InterPro" id="IPR012337">
    <property type="entry name" value="RNaseH-like_sf"/>
</dbReference>
<keyword evidence="4" id="KW-1185">Reference proteome</keyword>
<evidence type="ECO:0000256" key="1">
    <source>
        <dbReference type="SAM" id="MobiDB-lite"/>
    </source>
</evidence>
<name>A0A9W8CC82_TRIRA</name>
<evidence type="ECO:0000313" key="3">
    <source>
        <dbReference type="EMBL" id="KAI7814124.1"/>
    </source>
</evidence>
<feature type="region of interest" description="Disordered" evidence="1">
    <location>
        <begin position="329"/>
        <end position="359"/>
    </location>
</feature>
<dbReference type="Proteomes" id="UP001059041">
    <property type="component" value="Linkage Group LG1"/>
</dbReference>
<dbReference type="SUPFAM" id="SSF53098">
    <property type="entry name" value="Ribonuclease H-like"/>
    <property type="match status" value="1"/>
</dbReference>
<sequence>MEPRIYEEVITRVKTSLSSAERVALTCDAWTSRVTESYITITSHHISEEWELVSNVLQTRSMHESHTGSNIAELLKTALVEWYIKEKDPAIVTDNSSNMAIAVQLACMILVKCFAHTINLASQRALMLPSVSRLLGRVRRIISFFRRSTTASHVLREKQKLLQLPEHKLMTDVITRWNSAFDMLQRFLEQQPAICAALLSGEVRKTEKEVCTLSESDITSAEEIVIALKPMKVATLVMSEESTPTVSVVAPLHAQLIHDLQESPTDSTMTKEIKSAICLDLNKRYLYDEEKDVLYVASMDPRFKALPFLSEGKRQDIYEKVIAEAAKSQRETGVETGKTDADVVPDQGPVKEDISAGPSKRPRVSFTLADLLGQTYGAVRPSHKKTTHDQAKEEMTRYKEAAPMPLAVANPLDWWKQHQSEYPLLSHLAKRYLCIPGTSVSSERVFSTAGDIITAQRSALSPGHVDQILFLNKNLKIK</sequence>
<feature type="compositionally biased region" description="Basic and acidic residues" evidence="1">
    <location>
        <begin position="329"/>
        <end position="341"/>
    </location>
</feature>
<dbReference type="EMBL" id="JAFHDT010000001">
    <property type="protein sequence ID" value="KAI7814124.1"/>
    <property type="molecule type" value="Genomic_DNA"/>
</dbReference>
<reference evidence="3" key="1">
    <citation type="submission" date="2021-02" db="EMBL/GenBank/DDBJ databases">
        <title>Comparative genomics reveals that relaxation of natural selection precedes convergent phenotypic evolution of cavefish.</title>
        <authorList>
            <person name="Peng Z."/>
        </authorList>
    </citation>
    <scope>NUCLEOTIDE SEQUENCE</scope>
    <source>
        <tissue evidence="3">Muscle</tissue>
    </source>
</reference>
<protein>
    <submittedName>
        <fullName evidence="3">Zinc finger BED domain-containing protein 1-like</fullName>
    </submittedName>
</protein>
<feature type="domain" description="HAT C-terminal dimerisation" evidence="2">
    <location>
        <begin position="395"/>
        <end position="475"/>
    </location>
</feature>
<dbReference type="Pfam" id="PF05699">
    <property type="entry name" value="Dimer_Tnp_hAT"/>
    <property type="match status" value="1"/>
</dbReference>
<proteinExistence type="predicted"/>
<evidence type="ECO:0000259" key="2">
    <source>
        <dbReference type="Pfam" id="PF05699"/>
    </source>
</evidence>
<dbReference type="InterPro" id="IPR008906">
    <property type="entry name" value="HATC_C_dom"/>
</dbReference>
<gene>
    <name evidence="3" type="ORF">IRJ41_008495</name>
</gene>
<dbReference type="GO" id="GO:0046983">
    <property type="term" value="F:protein dimerization activity"/>
    <property type="evidence" value="ECO:0007669"/>
    <property type="project" value="InterPro"/>
</dbReference>
<dbReference type="PANTHER" id="PTHR46481:SF4">
    <property type="entry name" value="ZINC FINGER BED DOMAIN-CONTAINING PROTEIN 4"/>
    <property type="match status" value="1"/>
</dbReference>
<dbReference type="PANTHER" id="PTHR46481">
    <property type="entry name" value="ZINC FINGER BED DOMAIN-CONTAINING PROTEIN 4"/>
    <property type="match status" value="1"/>
</dbReference>
<organism evidence="3 4">
    <name type="scientific">Triplophysa rosa</name>
    <name type="common">Cave loach</name>
    <dbReference type="NCBI Taxonomy" id="992332"/>
    <lineage>
        <taxon>Eukaryota</taxon>
        <taxon>Metazoa</taxon>
        <taxon>Chordata</taxon>
        <taxon>Craniata</taxon>
        <taxon>Vertebrata</taxon>
        <taxon>Euteleostomi</taxon>
        <taxon>Actinopterygii</taxon>
        <taxon>Neopterygii</taxon>
        <taxon>Teleostei</taxon>
        <taxon>Ostariophysi</taxon>
        <taxon>Cypriniformes</taxon>
        <taxon>Nemacheilidae</taxon>
        <taxon>Triplophysa</taxon>
    </lineage>
</organism>
<accession>A0A9W8CC82</accession>
<dbReference type="AlphaFoldDB" id="A0A9W8CC82"/>
<dbReference type="InterPro" id="IPR052035">
    <property type="entry name" value="ZnF_BED_domain_contain"/>
</dbReference>
<evidence type="ECO:0000313" key="4">
    <source>
        <dbReference type="Proteomes" id="UP001059041"/>
    </source>
</evidence>
<comment type="caution">
    <text evidence="3">The sequence shown here is derived from an EMBL/GenBank/DDBJ whole genome shotgun (WGS) entry which is preliminary data.</text>
</comment>